<dbReference type="GO" id="GO:0046872">
    <property type="term" value="F:metal ion binding"/>
    <property type="evidence" value="ECO:0007669"/>
    <property type="project" value="UniProtKB-KW"/>
</dbReference>
<evidence type="ECO:0000256" key="3">
    <source>
        <dbReference type="ARBA" id="ARBA00022801"/>
    </source>
</evidence>
<dbReference type="PANTHER" id="PTHR42978">
    <property type="entry name" value="QUORUM-QUENCHING LACTONASE YTNP-RELATED-RELATED"/>
    <property type="match status" value="1"/>
</dbReference>
<accession>A0A9W4HLA3</accession>
<dbReference type="FunFam" id="3.10.180.10:FF:000034">
    <property type="entry name" value="Glyoxalase/Bleomycin resistance protein/Dihydroxybiphenyl dioxygenase"/>
    <property type="match status" value="1"/>
</dbReference>
<protein>
    <recommendedName>
        <fullName evidence="5">VOC domain-containing protein</fullName>
    </recommendedName>
</protein>
<evidence type="ECO:0000259" key="5">
    <source>
        <dbReference type="PROSITE" id="PS51819"/>
    </source>
</evidence>
<evidence type="ECO:0000313" key="7">
    <source>
        <dbReference type="Proteomes" id="UP001153618"/>
    </source>
</evidence>
<organism evidence="6 7">
    <name type="scientific">Penicillium olsonii</name>
    <dbReference type="NCBI Taxonomy" id="99116"/>
    <lineage>
        <taxon>Eukaryota</taxon>
        <taxon>Fungi</taxon>
        <taxon>Dikarya</taxon>
        <taxon>Ascomycota</taxon>
        <taxon>Pezizomycotina</taxon>
        <taxon>Eurotiomycetes</taxon>
        <taxon>Eurotiomycetidae</taxon>
        <taxon>Eurotiales</taxon>
        <taxon>Aspergillaceae</taxon>
        <taxon>Penicillium</taxon>
    </lineage>
</organism>
<evidence type="ECO:0000313" key="6">
    <source>
        <dbReference type="EMBL" id="CAG8049823.1"/>
    </source>
</evidence>
<dbReference type="InterPro" id="IPR037523">
    <property type="entry name" value="VOC_core"/>
</dbReference>
<evidence type="ECO:0000256" key="2">
    <source>
        <dbReference type="ARBA" id="ARBA00022723"/>
    </source>
</evidence>
<reference evidence="6" key="1">
    <citation type="submission" date="2021-07" db="EMBL/GenBank/DDBJ databases">
        <authorList>
            <person name="Branca A.L. A."/>
        </authorList>
    </citation>
    <scope>NUCLEOTIDE SEQUENCE</scope>
</reference>
<sequence length="334" mass="37611">MSSSASMSALSDPSMSVPSDPRVQLLKTAFVVYNHANLEKAKSFLLDFGLEVAFERPGEEIFFKGYGTEPYVYVARKAESSSFGGAAYVVNSPEELQKAQKIPGASALIQLEGQVGGGQQVTLTDPFGHQVHLVWGWQERPKQPMDLEKLVINYEDEKPRKGRFQRFKNGPAPVHRWGHYGVTYPDGQYEAMHDWYMRTLSLAVSDVVYKGDDPITCFFHIDRGLEYADHHAFFFKKAKPTEHLNVAHAAFEVHDFDIQQLGHKYLASKGHRLCWGVGRHVLGSQVFDYWFDPSNFVVEHYADGDLVNRETPIAHVQAGPEALSVWGPPLPQVF</sequence>
<dbReference type="PANTHER" id="PTHR42978:SF5">
    <property type="entry name" value="METALLO-BETA-LACTAMASE DOMAIN-CONTAINING PROTEIN"/>
    <property type="match status" value="1"/>
</dbReference>
<dbReference type="OrthoDB" id="3360610at2759"/>
<proteinExistence type="inferred from homology"/>
<dbReference type="InterPro" id="IPR051013">
    <property type="entry name" value="MBL_superfamily_lactonases"/>
</dbReference>
<dbReference type="PROSITE" id="PS51819">
    <property type="entry name" value="VOC"/>
    <property type="match status" value="1"/>
</dbReference>
<keyword evidence="2" id="KW-0479">Metal-binding</keyword>
<name>A0A9W4HLA3_PENOL</name>
<feature type="domain" description="VOC" evidence="5">
    <location>
        <begin position="176"/>
        <end position="303"/>
    </location>
</feature>
<dbReference type="Gene3D" id="3.10.180.10">
    <property type="entry name" value="2,3-Dihydroxybiphenyl 1,2-Dioxygenase, domain 1"/>
    <property type="match status" value="2"/>
</dbReference>
<dbReference type="InterPro" id="IPR029068">
    <property type="entry name" value="Glyas_Bleomycin-R_OHBP_Dase"/>
</dbReference>
<dbReference type="FunFam" id="3.10.180.10:FF:000039">
    <property type="entry name" value="Trihydroxytoluene oxygenase (AFU_orthologue AFUA_8G02470)"/>
    <property type="match status" value="1"/>
</dbReference>
<keyword evidence="7" id="KW-1185">Reference proteome</keyword>
<evidence type="ECO:0000256" key="4">
    <source>
        <dbReference type="ARBA" id="ARBA00022833"/>
    </source>
</evidence>
<dbReference type="EMBL" id="CAJVOS010000016">
    <property type="protein sequence ID" value="CAG8049823.1"/>
    <property type="molecule type" value="Genomic_DNA"/>
</dbReference>
<dbReference type="AlphaFoldDB" id="A0A9W4HLA3"/>
<dbReference type="Proteomes" id="UP001153618">
    <property type="component" value="Unassembled WGS sequence"/>
</dbReference>
<comment type="caution">
    <text evidence="6">The sequence shown here is derived from an EMBL/GenBank/DDBJ whole genome shotgun (WGS) entry which is preliminary data.</text>
</comment>
<dbReference type="CDD" id="cd07267">
    <property type="entry name" value="THT_Oxygenase_N"/>
    <property type="match status" value="1"/>
</dbReference>
<comment type="similarity">
    <text evidence="1">Belongs to the metallo-beta-lactamase superfamily.</text>
</comment>
<dbReference type="GO" id="GO:0016787">
    <property type="term" value="F:hydrolase activity"/>
    <property type="evidence" value="ECO:0007669"/>
    <property type="project" value="UniProtKB-KW"/>
</dbReference>
<evidence type="ECO:0000256" key="1">
    <source>
        <dbReference type="ARBA" id="ARBA00007749"/>
    </source>
</evidence>
<dbReference type="SUPFAM" id="SSF54593">
    <property type="entry name" value="Glyoxalase/Bleomycin resistance protein/Dihydroxybiphenyl dioxygenase"/>
    <property type="match status" value="1"/>
</dbReference>
<gene>
    <name evidence="6" type="ORF">POLS_LOCUS3228</name>
</gene>
<keyword evidence="4" id="KW-0862">Zinc</keyword>
<keyword evidence="3" id="KW-0378">Hydrolase</keyword>